<dbReference type="RefSeq" id="XP_661741.1">
    <property type="nucleotide sequence ID" value="XM_656649.1"/>
</dbReference>
<organism evidence="1 2">
    <name type="scientific">Emericella nidulans (strain FGSC A4 / ATCC 38163 / CBS 112.46 / NRRL 194 / M139)</name>
    <name type="common">Aspergillus nidulans</name>
    <dbReference type="NCBI Taxonomy" id="227321"/>
    <lineage>
        <taxon>Eukaryota</taxon>
        <taxon>Fungi</taxon>
        <taxon>Dikarya</taxon>
        <taxon>Ascomycota</taxon>
        <taxon>Pezizomycotina</taxon>
        <taxon>Eurotiomycetes</taxon>
        <taxon>Eurotiomycetidae</taxon>
        <taxon>Eurotiales</taxon>
        <taxon>Aspergillaceae</taxon>
        <taxon>Aspergillus</taxon>
        <taxon>Aspergillus subgen. Nidulantes</taxon>
    </lineage>
</organism>
<sequence>MSAGFCLCDPFSPSPCERCIFPASDDYNESVNFLQDPLFQYAQAVEYSSTERTTTHIDPMVWAQAVTYGSVADPTYYQTAYTSACGGTTSNLSNADSTYVHRHMAEHDNSMAESEEAFETHVKDQHLSRRHALSDEDHFV</sequence>
<proteinExistence type="predicted"/>
<keyword evidence="2" id="KW-1185">Reference proteome</keyword>
<gene>
    <name evidence="1" type="ORF">ANIA_04137</name>
</gene>
<dbReference type="Proteomes" id="UP000000560">
    <property type="component" value="Chromosome II"/>
</dbReference>
<dbReference type="HOGENOM" id="CLU_1835152_0_0_1"/>
<dbReference type="GeneID" id="2873557"/>
<name>Q5B5P3_EMENI</name>
<dbReference type="VEuPathDB" id="FungiDB:AN4137"/>
<dbReference type="InParanoid" id="Q5B5P3"/>
<reference evidence="2" key="2">
    <citation type="journal article" date="2009" name="Fungal Genet. Biol.">
        <title>The 2008 update of the Aspergillus nidulans genome annotation: a community effort.</title>
        <authorList>
            <person name="Wortman J.R."/>
            <person name="Gilsenan J.M."/>
            <person name="Joardar V."/>
            <person name="Deegan J."/>
            <person name="Clutterbuck J."/>
            <person name="Andersen M.R."/>
            <person name="Archer D."/>
            <person name="Bencina M."/>
            <person name="Braus G."/>
            <person name="Coutinho P."/>
            <person name="von Dohren H."/>
            <person name="Doonan J."/>
            <person name="Driessen A.J."/>
            <person name="Durek P."/>
            <person name="Espeso E."/>
            <person name="Fekete E."/>
            <person name="Flipphi M."/>
            <person name="Estrada C.G."/>
            <person name="Geysens S."/>
            <person name="Goldman G."/>
            <person name="de Groot P.W."/>
            <person name="Hansen K."/>
            <person name="Harris S.D."/>
            <person name="Heinekamp T."/>
            <person name="Helmstaedt K."/>
            <person name="Henrissat B."/>
            <person name="Hofmann G."/>
            <person name="Homan T."/>
            <person name="Horio T."/>
            <person name="Horiuchi H."/>
            <person name="James S."/>
            <person name="Jones M."/>
            <person name="Karaffa L."/>
            <person name="Karanyi Z."/>
            <person name="Kato M."/>
            <person name="Keller N."/>
            <person name="Kelly D.E."/>
            <person name="Kiel J.A."/>
            <person name="Kim J.M."/>
            <person name="van der Klei I.J."/>
            <person name="Klis F.M."/>
            <person name="Kovalchuk A."/>
            <person name="Krasevec N."/>
            <person name="Kubicek C.P."/>
            <person name="Liu B."/>
            <person name="Maccabe A."/>
            <person name="Meyer V."/>
            <person name="Mirabito P."/>
            <person name="Miskei M."/>
            <person name="Mos M."/>
            <person name="Mullins J."/>
            <person name="Nelson D.R."/>
            <person name="Nielsen J."/>
            <person name="Oakley B.R."/>
            <person name="Osmani S.A."/>
            <person name="Pakula T."/>
            <person name="Paszewski A."/>
            <person name="Paulsen I."/>
            <person name="Pilsyk S."/>
            <person name="Pocsi I."/>
            <person name="Punt P.J."/>
            <person name="Ram A.F."/>
            <person name="Ren Q."/>
            <person name="Robellet X."/>
            <person name="Robson G."/>
            <person name="Seiboth B."/>
            <person name="van Solingen P."/>
            <person name="Specht T."/>
            <person name="Sun J."/>
            <person name="Taheri-Talesh N."/>
            <person name="Takeshita N."/>
            <person name="Ussery D."/>
            <person name="vanKuyk P.A."/>
            <person name="Visser H."/>
            <person name="van de Vondervoort P.J."/>
            <person name="de Vries R.P."/>
            <person name="Walton J."/>
            <person name="Xiang X."/>
            <person name="Xiong Y."/>
            <person name="Zeng A.P."/>
            <person name="Brandt B.W."/>
            <person name="Cornell M.J."/>
            <person name="van den Hondel C.A."/>
            <person name="Visser J."/>
            <person name="Oliver S.G."/>
            <person name="Turner G."/>
        </authorList>
    </citation>
    <scope>GENOME REANNOTATION</scope>
    <source>
        <strain evidence="2">FGSC A4 / ATCC 38163 / CBS 112.46 / NRRL 194 / M139</strain>
    </source>
</reference>
<evidence type="ECO:0000313" key="2">
    <source>
        <dbReference type="Proteomes" id="UP000000560"/>
    </source>
</evidence>
<accession>Q5B5P3</accession>
<reference evidence="2" key="1">
    <citation type="journal article" date="2005" name="Nature">
        <title>Sequencing of Aspergillus nidulans and comparative analysis with A. fumigatus and A. oryzae.</title>
        <authorList>
            <person name="Galagan J.E."/>
            <person name="Calvo S.E."/>
            <person name="Cuomo C."/>
            <person name="Ma L.J."/>
            <person name="Wortman J.R."/>
            <person name="Batzoglou S."/>
            <person name="Lee S.I."/>
            <person name="Basturkmen M."/>
            <person name="Spevak C.C."/>
            <person name="Clutterbuck J."/>
            <person name="Kapitonov V."/>
            <person name="Jurka J."/>
            <person name="Scazzocchio C."/>
            <person name="Farman M."/>
            <person name="Butler J."/>
            <person name="Purcell S."/>
            <person name="Harris S."/>
            <person name="Braus G.H."/>
            <person name="Draht O."/>
            <person name="Busch S."/>
            <person name="D'Enfert C."/>
            <person name="Bouchier C."/>
            <person name="Goldman G.H."/>
            <person name="Bell-Pedersen D."/>
            <person name="Griffiths-Jones S."/>
            <person name="Doonan J.H."/>
            <person name="Yu J."/>
            <person name="Vienken K."/>
            <person name="Pain A."/>
            <person name="Freitag M."/>
            <person name="Selker E.U."/>
            <person name="Archer D.B."/>
            <person name="Penalva M.A."/>
            <person name="Oakley B.R."/>
            <person name="Momany M."/>
            <person name="Tanaka T."/>
            <person name="Kumagai T."/>
            <person name="Asai K."/>
            <person name="Machida M."/>
            <person name="Nierman W.C."/>
            <person name="Denning D.W."/>
            <person name="Caddick M."/>
            <person name="Hynes M."/>
            <person name="Paoletti M."/>
            <person name="Fischer R."/>
            <person name="Miller B."/>
            <person name="Dyer P."/>
            <person name="Sachs M.S."/>
            <person name="Osmani S.A."/>
            <person name="Birren B.W."/>
        </authorList>
    </citation>
    <scope>NUCLEOTIDE SEQUENCE [LARGE SCALE GENOMIC DNA]</scope>
    <source>
        <strain evidence="2">FGSC A4 / ATCC 38163 / CBS 112.46 / NRRL 194 / M139</strain>
    </source>
</reference>
<evidence type="ECO:0000313" key="1">
    <source>
        <dbReference type="EMBL" id="CBF74624.1"/>
    </source>
</evidence>
<dbReference type="KEGG" id="ani:ANIA_04137"/>
<accession>C8V4Z3</accession>
<protein>
    <submittedName>
        <fullName evidence="1">Uncharacterized protein</fullName>
    </submittedName>
</protein>
<dbReference type="AlphaFoldDB" id="Q5B5P3"/>
<dbReference type="EMBL" id="BN001302">
    <property type="protein sequence ID" value="CBF74624.1"/>
    <property type="molecule type" value="Genomic_DNA"/>
</dbReference>